<dbReference type="KEGG" id="hmu:Hmuk_2493"/>
<accession>C7NYR2</accession>
<organism evidence="1 2">
    <name type="scientific">Halomicrobium mukohataei (strain ATCC 700874 / DSM 12286 / JCM 9738 / NCIMB 13541)</name>
    <name type="common">Haloarcula mukohataei</name>
    <dbReference type="NCBI Taxonomy" id="485914"/>
    <lineage>
        <taxon>Archaea</taxon>
        <taxon>Methanobacteriati</taxon>
        <taxon>Methanobacteriota</taxon>
        <taxon>Stenosarchaea group</taxon>
        <taxon>Halobacteria</taxon>
        <taxon>Halobacteriales</taxon>
        <taxon>Haloarculaceae</taxon>
        <taxon>Halomicrobium</taxon>
    </lineage>
</organism>
<protein>
    <submittedName>
        <fullName evidence="1">Uncharacterized protein</fullName>
    </submittedName>
</protein>
<dbReference type="GeneID" id="94361318"/>
<reference evidence="1 2" key="1">
    <citation type="journal article" date="2009" name="Stand. Genomic Sci.">
        <title>Complete genome sequence of Halomicrobium mukohataei type strain (arg-2).</title>
        <authorList>
            <person name="Tindall B.J."/>
            <person name="Schneider S."/>
            <person name="Lapidus A."/>
            <person name="Copeland A."/>
            <person name="Glavina Del Rio T."/>
            <person name="Nolan M."/>
            <person name="Lucas S."/>
            <person name="Chen F."/>
            <person name="Tice H."/>
            <person name="Cheng J.F."/>
            <person name="Saunders E."/>
            <person name="Bruce D."/>
            <person name="Goodwin L."/>
            <person name="Pitluck S."/>
            <person name="Mikhailova N."/>
            <person name="Pati A."/>
            <person name="Ivanova N."/>
            <person name="Mavrommatis K."/>
            <person name="Chen A."/>
            <person name="Palaniappan K."/>
            <person name="Chain P."/>
            <person name="Land M."/>
            <person name="Hauser L."/>
            <person name="Chang Y.J."/>
            <person name="Jeffries C.D."/>
            <person name="Brettin T."/>
            <person name="Han C."/>
            <person name="Rohde M."/>
            <person name="Goker M."/>
            <person name="Bristow J."/>
            <person name="Eisen J.A."/>
            <person name="Markowitz V."/>
            <person name="Hugenholtz P."/>
            <person name="Klenk H.P."/>
            <person name="Kyrpides N.C."/>
            <person name="Detter J.C."/>
        </authorList>
    </citation>
    <scope>NUCLEOTIDE SEQUENCE [LARGE SCALE GENOMIC DNA]</scope>
    <source>
        <strain evidence="2">ATCC 700874 / DSM 12286 / JCM 9738 / NCIMB 13541</strain>
    </source>
</reference>
<sequence length="44" mass="4584">MALTLVGGAMLAVLAFGFVAFGDRIADRLASVDDATQELLLDES</sequence>
<dbReference type="RefSeq" id="WP_015763443.1">
    <property type="nucleotide sequence ID" value="NC_013202.1"/>
</dbReference>
<dbReference type="AlphaFoldDB" id="C7NYR2"/>
<proteinExistence type="predicted"/>
<dbReference type="Proteomes" id="UP000001746">
    <property type="component" value="Chromosome"/>
</dbReference>
<keyword evidence="2" id="KW-1185">Reference proteome</keyword>
<gene>
    <name evidence="1" type="ordered locus">Hmuk_2493</name>
</gene>
<evidence type="ECO:0000313" key="1">
    <source>
        <dbReference type="EMBL" id="ACV48601.1"/>
    </source>
</evidence>
<dbReference type="eggNOG" id="arCOG14824">
    <property type="taxonomic scope" value="Archaea"/>
</dbReference>
<evidence type="ECO:0000313" key="2">
    <source>
        <dbReference type="Proteomes" id="UP000001746"/>
    </source>
</evidence>
<dbReference type="HOGENOM" id="CLU_3210657_0_0_2"/>
<name>C7NYR2_HALMD</name>
<dbReference type="EMBL" id="CP001688">
    <property type="protein sequence ID" value="ACV48601.1"/>
    <property type="molecule type" value="Genomic_DNA"/>
</dbReference>
<dbReference type="STRING" id="485914.Hmuk_2493"/>